<evidence type="ECO:0000313" key="1">
    <source>
        <dbReference type="EMBL" id="KCY14457.1"/>
    </source>
</evidence>
<organism evidence="1 2">
    <name type="scientific">Acinetobacter baumannii 21072</name>
    <dbReference type="NCBI Taxonomy" id="1310697"/>
    <lineage>
        <taxon>Bacteria</taxon>
        <taxon>Pseudomonadati</taxon>
        <taxon>Pseudomonadota</taxon>
        <taxon>Gammaproteobacteria</taxon>
        <taxon>Moraxellales</taxon>
        <taxon>Moraxellaceae</taxon>
        <taxon>Acinetobacter</taxon>
        <taxon>Acinetobacter calcoaceticus/baumannii complex</taxon>
    </lineage>
</organism>
<evidence type="ECO:0000313" key="2">
    <source>
        <dbReference type="Proteomes" id="UP000027327"/>
    </source>
</evidence>
<reference evidence="1 2" key="1">
    <citation type="submission" date="2014-04" db="EMBL/GenBank/DDBJ databases">
        <title>Comparative genomics and transcriptomics to identify genetic mechanisms underlying the emergence of carbapenem resistant Acinetobacter baumannii (CRAb).</title>
        <authorList>
            <person name="Harris A.D."/>
            <person name="Johnson K.J."/>
            <person name="George J."/>
            <person name="Nadendla S."/>
            <person name="Daugherty S.C."/>
            <person name="Parankush S."/>
            <person name="Sadzewicz L."/>
            <person name="Tallon L."/>
            <person name="Sengamalay N."/>
            <person name="Hazen T.H."/>
            <person name="Rasko D.A."/>
        </authorList>
    </citation>
    <scope>NUCLEOTIDE SEQUENCE [LARGE SCALE GENOMIC DNA]</scope>
    <source>
        <strain evidence="1 2">21072</strain>
    </source>
</reference>
<comment type="caution">
    <text evidence="1">The sequence shown here is derived from an EMBL/GenBank/DDBJ whole genome shotgun (WGS) entry which is preliminary data.</text>
</comment>
<accession>A0A062I7F6</accession>
<name>A0A062I7F6_ACIBA</name>
<dbReference type="RefSeq" id="WP_005113776.1">
    <property type="nucleotide sequence ID" value="NZ_JMOD01000101.1"/>
</dbReference>
<dbReference type="Proteomes" id="UP000027327">
    <property type="component" value="Unassembled WGS sequence"/>
</dbReference>
<protein>
    <submittedName>
        <fullName evidence="1">Uncharacterized protein</fullName>
    </submittedName>
</protein>
<gene>
    <name evidence="1" type="ORF">J596_3637</name>
</gene>
<dbReference type="EMBL" id="JMOD01000101">
    <property type="protein sequence ID" value="KCY14457.1"/>
    <property type="molecule type" value="Genomic_DNA"/>
</dbReference>
<sequence length="170" mass="20530">MARYFDMFSKEISKEEYEKLRAHFEEVFRKHAENEPDTLPLNMFSVREFQNENLCVQLIWLGEISDKIVSSHYKSQYPIFKIAILNKRNDDRWYEEPLSKTYNRRSSADAEYEDILLKYSKCYYDEEGNFTYSEDNISKCIHERITVENLEEEQLPSITFKPKTNFDSVW</sequence>
<dbReference type="AlphaFoldDB" id="A0A062I7F6"/>
<proteinExistence type="predicted"/>